<proteinExistence type="predicted"/>
<dbReference type="AlphaFoldDB" id="A0A0G4FGS0"/>
<accession>A0A0G4FGS0</accession>
<reference evidence="2" key="1">
    <citation type="submission" date="2014-11" db="EMBL/GenBank/DDBJ databases">
        <authorList>
            <person name="Otto D Thomas"/>
            <person name="Naeem Raeece"/>
        </authorList>
    </citation>
    <scope>NUCLEOTIDE SEQUENCE</scope>
</reference>
<dbReference type="EMBL" id="CDMZ01000352">
    <property type="protein sequence ID" value="CEM12410.1"/>
    <property type="molecule type" value="Genomic_DNA"/>
</dbReference>
<name>A0A0G4FGS0_9ALVE</name>
<sequence>MQILKRPHRESSAPPILLMPRSQHKNTLAKVKQQYEKELADEREGRRASDSAQTLRRERYLQELLDRNDRQIEFLRKLSEEKS</sequence>
<protein>
    <submittedName>
        <fullName evidence="2">Uncharacterized protein</fullName>
    </submittedName>
</protein>
<evidence type="ECO:0000256" key="1">
    <source>
        <dbReference type="SAM" id="MobiDB-lite"/>
    </source>
</evidence>
<organism evidence="2">
    <name type="scientific">Chromera velia CCMP2878</name>
    <dbReference type="NCBI Taxonomy" id="1169474"/>
    <lineage>
        <taxon>Eukaryota</taxon>
        <taxon>Sar</taxon>
        <taxon>Alveolata</taxon>
        <taxon>Colpodellida</taxon>
        <taxon>Chromeraceae</taxon>
        <taxon>Chromera</taxon>
    </lineage>
</organism>
<dbReference type="VEuPathDB" id="CryptoDB:Cvel_3307"/>
<feature type="region of interest" description="Disordered" evidence="1">
    <location>
        <begin position="1"/>
        <end position="30"/>
    </location>
</feature>
<gene>
    <name evidence="2" type="ORF">Cvel_3307</name>
</gene>
<evidence type="ECO:0000313" key="2">
    <source>
        <dbReference type="EMBL" id="CEM12410.1"/>
    </source>
</evidence>